<protein>
    <recommendedName>
        <fullName evidence="3 7">Defect at low temperature protein 1</fullName>
    </recommendedName>
</protein>
<feature type="non-terminal residue" evidence="8">
    <location>
        <position position="1"/>
    </location>
</feature>
<gene>
    <name evidence="7" type="primary">DLT1</name>
    <name evidence="8" type="ORF">METBISCDRAFT_1538</name>
</gene>
<evidence type="ECO:0000256" key="1">
    <source>
        <dbReference type="ARBA" id="ARBA00002489"/>
    </source>
</evidence>
<comment type="similarity">
    <text evidence="2 7">Belongs to the DLT1 family.</text>
</comment>
<feature type="transmembrane region" description="Helical" evidence="7">
    <location>
        <begin position="6"/>
        <end position="27"/>
    </location>
</feature>
<dbReference type="PANTHER" id="PTHR40021:SF1">
    <property type="entry name" value="DEFECT AT LOW TEMPERATURE PROTEIN 1"/>
    <property type="match status" value="1"/>
</dbReference>
<evidence type="ECO:0000313" key="8">
    <source>
        <dbReference type="EMBL" id="RKP28745.1"/>
    </source>
</evidence>
<evidence type="ECO:0000313" key="9">
    <source>
        <dbReference type="Proteomes" id="UP000268321"/>
    </source>
</evidence>
<dbReference type="OrthoDB" id="4096362at2759"/>
<dbReference type="EMBL" id="ML004622">
    <property type="protein sequence ID" value="RKP28745.1"/>
    <property type="molecule type" value="Genomic_DNA"/>
</dbReference>
<proteinExistence type="inferred from homology"/>
<comment type="function">
    <text evidence="1 7">Required for growth under high-pressure and low-temperature conditions.</text>
</comment>
<keyword evidence="9" id="KW-1185">Reference proteome</keyword>
<accession>A0A4P9Z7V7</accession>
<evidence type="ECO:0000256" key="7">
    <source>
        <dbReference type="RuleBase" id="RU367100"/>
    </source>
</evidence>
<evidence type="ECO:0000256" key="6">
    <source>
        <dbReference type="ARBA" id="ARBA00023136"/>
    </source>
</evidence>
<keyword evidence="5 7" id="KW-1133">Transmembrane helix</keyword>
<organism evidence="8 9">
    <name type="scientific">Metschnikowia bicuspidata</name>
    <dbReference type="NCBI Taxonomy" id="27322"/>
    <lineage>
        <taxon>Eukaryota</taxon>
        <taxon>Fungi</taxon>
        <taxon>Dikarya</taxon>
        <taxon>Ascomycota</taxon>
        <taxon>Saccharomycotina</taxon>
        <taxon>Pichiomycetes</taxon>
        <taxon>Metschnikowiaceae</taxon>
        <taxon>Metschnikowia</taxon>
    </lineage>
</organism>
<keyword evidence="4 7" id="KW-0812">Transmembrane</keyword>
<reference evidence="9" key="1">
    <citation type="journal article" date="2018" name="Nat. Microbiol.">
        <title>Leveraging single-cell genomics to expand the fungal tree of life.</title>
        <authorList>
            <person name="Ahrendt S.R."/>
            <person name="Quandt C.A."/>
            <person name="Ciobanu D."/>
            <person name="Clum A."/>
            <person name="Salamov A."/>
            <person name="Andreopoulos B."/>
            <person name="Cheng J.F."/>
            <person name="Woyke T."/>
            <person name="Pelin A."/>
            <person name="Henrissat B."/>
            <person name="Reynolds N.K."/>
            <person name="Benny G.L."/>
            <person name="Smith M.E."/>
            <person name="James T.Y."/>
            <person name="Grigoriev I.V."/>
        </authorList>
    </citation>
    <scope>NUCLEOTIDE SEQUENCE [LARGE SCALE GENOMIC DNA]</scope>
    <source>
        <strain evidence="9">Baker2002</strain>
    </source>
</reference>
<evidence type="ECO:0000256" key="2">
    <source>
        <dbReference type="ARBA" id="ARBA00005550"/>
    </source>
</evidence>
<dbReference type="AlphaFoldDB" id="A0A4P9Z7V7"/>
<comment type="subcellular location">
    <subcellularLocation>
        <location evidence="7">Membrane</location>
        <topology evidence="7">Multi-pass membrane protein</topology>
    </subcellularLocation>
</comment>
<dbReference type="PANTHER" id="PTHR40021">
    <property type="entry name" value="DEFECT AT LOW TEMPERATURE PROTEIN 1"/>
    <property type="match status" value="1"/>
</dbReference>
<keyword evidence="6 7" id="KW-0472">Membrane</keyword>
<feature type="transmembrane region" description="Helical" evidence="7">
    <location>
        <begin position="39"/>
        <end position="62"/>
    </location>
</feature>
<evidence type="ECO:0000256" key="4">
    <source>
        <dbReference type="ARBA" id="ARBA00022692"/>
    </source>
</evidence>
<dbReference type="Proteomes" id="UP000268321">
    <property type="component" value="Unassembled WGS sequence"/>
</dbReference>
<name>A0A4P9Z7V7_9ASCO</name>
<sequence>KVLEWLYSFSLIILMIIAFGFVIVTPLDIIMQTMSKNAAAVKLFIIIAACTLFLFVALLFYFSRLYRSRVLFNRIPAKSVYLPLEKNDLLPSVLKYIHKTLQYCVGEVKEKTGPLANKKELFHYPGRVPPKYIQTRNIELGLLSDYFVLPEEHTFQDMVDSVGLKLRLDGMFAH</sequence>
<evidence type="ECO:0000256" key="3">
    <source>
        <dbReference type="ARBA" id="ARBA00021353"/>
    </source>
</evidence>
<evidence type="ECO:0000256" key="5">
    <source>
        <dbReference type="ARBA" id="ARBA00022989"/>
    </source>
</evidence>
<dbReference type="InterPro" id="IPR038869">
    <property type="entry name" value="DLT1"/>
</dbReference>
<dbReference type="GO" id="GO:0016020">
    <property type="term" value="C:membrane"/>
    <property type="evidence" value="ECO:0007669"/>
    <property type="project" value="UniProtKB-SubCell"/>
</dbReference>
<feature type="non-terminal residue" evidence="8">
    <location>
        <position position="174"/>
    </location>
</feature>